<keyword evidence="2" id="KW-0548">Nucleotidyltransferase</keyword>
<evidence type="ECO:0000313" key="2">
    <source>
        <dbReference type="EMBL" id="QZN99106.1"/>
    </source>
</evidence>
<dbReference type="Proteomes" id="UP000825701">
    <property type="component" value="Chromosome"/>
</dbReference>
<dbReference type="GO" id="GO:0008641">
    <property type="term" value="F:ubiquitin-like modifier activating enzyme activity"/>
    <property type="evidence" value="ECO:0007669"/>
    <property type="project" value="InterPro"/>
</dbReference>
<dbReference type="AlphaFoldDB" id="A0A9E6RE10"/>
<dbReference type="KEGG" id="cmet:K6K41_19985"/>
<keyword evidence="3" id="KW-1185">Reference proteome</keyword>
<dbReference type="GO" id="GO:0061503">
    <property type="term" value="F:tRNA threonylcarbamoyladenosine dehydratase"/>
    <property type="evidence" value="ECO:0007669"/>
    <property type="project" value="TreeGrafter"/>
</dbReference>
<dbReference type="PANTHER" id="PTHR43267">
    <property type="entry name" value="TRNA THREONYLCARBAMOYLADENOSINE DEHYDRATASE"/>
    <property type="match status" value="1"/>
</dbReference>
<dbReference type="SUPFAM" id="SSF69572">
    <property type="entry name" value="Activating enzymes of the ubiquitin-like proteins"/>
    <property type="match status" value="1"/>
</dbReference>
<dbReference type="EMBL" id="CP081869">
    <property type="protein sequence ID" value="QZN99106.1"/>
    <property type="molecule type" value="Genomic_DNA"/>
</dbReference>
<dbReference type="InterPro" id="IPR035985">
    <property type="entry name" value="Ubiquitin-activating_enz"/>
</dbReference>
<gene>
    <name evidence="2" type="ORF">K6K41_19985</name>
</gene>
<keyword evidence="2" id="KW-0808">Transferase</keyword>
<dbReference type="GO" id="GO:0061504">
    <property type="term" value="P:cyclic threonylcarbamoyladenosine biosynthetic process"/>
    <property type="evidence" value="ECO:0007669"/>
    <property type="project" value="TreeGrafter"/>
</dbReference>
<dbReference type="CDD" id="cd01483">
    <property type="entry name" value="E1_enzyme_family"/>
    <property type="match status" value="1"/>
</dbReference>
<accession>A0A9E6RE10</accession>
<name>A0A9E6RE10_9HYPH</name>
<proteinExistence type="predicted"/>
<dbReference type="GO" id="GO:0016779">
    <property type="term" value="F:nucleotidyltransferase activity"/>
    <property type="evidence" value="ECO:0007669"/>
    <property type="project" value="UniProtKB-KW"/>
</dbReference>
<reference evidence="2" key="1">
    <citation type="submission" date="2021-08" db="EMBL/GenBank/DDBJ databases">
        <authorList>
            <person name="Zhang H."/>
            <person name="Xu M."/>
            <person name="Yu Z."/>
            <person name="Yang L."/>
            <person name="Cai Y."/>
        </authorList>
    </citation>
    <scope>NUCLEOTIDE SEQUENCE</scope>
    <source>
        <strain evidence="2">CHL1</strain>
    </source>
</reference>
<protein>
    <submittedName>
        <fullName evidence="2">ThiF family adenylyltransferase</fullName>
    </submittedName>
</protein>
<evidence type="ECO:0000259" key="1">
    <source>
        <dbReference type="Pfam" id="PF00899"/>
    </source>
</evidence>
<sequence length="320" mass="34046">MILSTAPIAISRCWEVGDGWKFTQAFDAPEAAVPPIFDRSVRAFGADIQATLGALTVGVVGVGGTGSAVCEQLVRLGVRRLALFDNDVLSDSNVTRVYGSTPADVGRPKVDVARDHLLRIAPELVCSIRQAMITNQRVARELAACDVVFGCTDDNAGRLVLSRLSTYLMTPVIDVGVLISSDADGMLTGIDGRITLLVPGSACLICRDRIDLRRAAAEQMTPEERQRLAGEGYAPALGGVEPAVVTFTTAVASAAVTELLERLIGFGPDPRPSEILLRWHDREISVNAAAPRPGHYCNPSSGKVGFGSADPFLEHVWPDA</sequence>
<dbReference type="Gene3D" id="3.40.50.720">
    <property type="entry name" value="NAD(P)-binding Rossmann-like Domain"/>
    <property type="match status" value="1"/>
</dbReference>
<dbReference type="InterPro" id="IPR045886">
    <property type="entry name" value="ThiF/MoeB/HesA"/>
</dbReference>
<dbReference type="PANTHER" id="PTHR43267:SF1">
    <property type="entry name" value="TRNA THREONYLCARBAMOYLADENOSINE DEHYDRATASE"/>
    <property type="match status" value="1"/>
</dbReference>
<evidence type="ECO:0000313" key="3">
    <source>
        <dbReference type="Proteomes" id="UP000825701"/>
    </source>
</evidence>
<dbReference type="Pfam" id="PF00899">
    <property type="entry name" value="ThiF"/>
    <property type="match status" value="1"/>
</dbReference>
<feature type="domain" description="THIF-type NAD/FAD binding fold" evidence="1">
    <location>
        <begin position="38"/>
        <end position="269"/>
    </location>
</feature>
<organism evidence="2 3">
    <name type="scientific">Chenggangzhangella methanolivorans</name>
    <dbReference type="NCBI Taxonomy" id="1437009"/>
    <lineage>
        <taxon>Bacteria</taxon>
        <taxon>Pseudomonadati</taxon>
        <taxon>Pseudomonadota</taxon>
        <taxon>Alphaproteobacteria</taxon>
        <taxon>Hyphomicrobiales</taxon>
        <taxon>Methylopilaceae</taxon>
        <taxon>Chenggangzhangella</taxon>
    </lineage>
</organism>
<dbReference type="RefSeq" id="WP_261402141.1">
    <property type="nucleotide sequence ID" value="NZ_CP081869.1"/>
</dbReference>
<dbReference type="InterPro" id="IPR000594">
    <property type="entry name" value="ThiF_NAD_FAD-bd"/>
</dbReference>